<dbReference type="EMBL" id="CADCXW020000348">
    <property type="protein sequence ID" value="CAD1582454.1"/>
    <property type="molecule type" value="Genomic_DNA"/>
</dbReference>
<dbReference type="SUPFAM" id="SSF53182">
    <property type="entry name" value="Pyrrolidone carboxyl peptidase (pyroglutamate aminopeptidase)"/>
    <property type="match status" value="1"/>
</dbReference>
<evidence type="ECO:0008006" key="6">
    <source>
        <dbReference type="Google" id="ProtNLM"/>
    </source>
</evidence>
<evidence type="ECO:0000256" key="1">
    <source>
        <dbReference type="ARBA" id="ARBA00006641"/>
    </source>
</evidence>
<gene>
    <name evidence="5" type="ORF">BBRV_LOCUS121645</name>
</gene>
<evidence type="ECO:0000313" key="5">
    <source>
        <dbReference type="EMBL" id="CAD1582454.1"/>
    </source>
</evidence>
<dbReference type="GO" id="GO:0008234">
    <property type="term" value="F:cysteine-type peptidase activity"/>
    <property type="evidence" value="ECO:0007669"/>
    <property type="project" value="UniProtKB-KW"/>
</dbReference>
<dbReference type="Gene3D" id="3.40.630.20">
    <property type="entry name" value="Peptidase C15, pyroglutamyl peptidase I-like"/>
    <property type="match status" value="1"/>
</dbReference>
<keyword evidence="2" id="KW-0645">Protease</keyword>
<keyword evidence="3" id="KW-0378">Hydrolase</keyword>
<keyword evidence="4" id="KW-0788">Thiol protease</keyword>
<dbReference type="PANTHER" id="PTHR23402:SF1">
    <property type="entry name" value="PYROGLUTAMYL-PEPTIDASE I"/>
    <property type="match status" value="1"/>
</dbReference>
<dbReference type="PANTHER" id="PTHR23402">
    <property type="entry name" value="PROTEASE FAMILY C15 PYROGLUTAMYL-PEPTIDASE I-RELATED"/>
    <property type="match status" value="1"/>
</dbReference>
<evidence type="ECO:0000256" key="3">
    <source>
        <dbReference type="ARBA" id="ARBA00022801"/>
    </source>
</evidence>
<protein>
    <recommendedName>
        <fullName evidence="6">Peptidase C15 pyroglutamyl peptidase I-like protein</fullName>
    </recommendedName>
</protein>
<dbReference type="GO" id="GO:0006508">
    <property type="term" value="P:proteolysis"/>
    <property type="evidence" value="ECO:0007669"/>
    <property type="project" value="UniProtKB-KW"/>
</dbReference>
<proteinExistence type="inferred from homology"/>
<dbReference type="InterPro" id="IPR016125">
    <property type="entry name" value="Peptidase_C15-like"/>
</dbReference>
<name>A0A6V7M2K8_9HYME</name>
<reference evidence="5" key="1">
    <citation type="submission" date="2020-07" db="EMBL/GenBank/DDBJ databases">
        <authorList>
            <person name="Ferguson B K."/>
        </authorList>
    </citation>
    <scope>NUCLEOTIDE SEQUENCE</scope>
    <source>
        <strain evidence="5">L06</strain>
    </source>
</reference>
<sequence length="135" mass="15304">MVIHVGVSYKAKCLTLETKASSHGYKKKDITEKCPIEIDSNEITTLQCINVGLNIDKICKKLSEEHSILISDNAGRYLCEFTFYQSLSINPNRALFVHVPDFHVYPCQTTEKELFNLICCTLETLEDESAIMSTH</sequence>
<organism evidence="5">
    <name type="scientific">Bracon brevicornis</name>
    <dbReference type="NCBI Taxonomy" id="1563983"/>
    <lineage>
        <taxon>Eukaryota</taxon>
        <taxon>Metazoa</taxon>
        <taxon>Ecdysozoa</taxon>
        <taxon>Arthropoda</taxon>
        <taxon>Hexapoda</taxon>
        <taxon>Insecta</taxon>
        <taxon>Pterygota</taxon>
        <taxon>Neoptera</taxon>
        <taxon>Endopterygota</taxon>
        <taxon>Hymenoptera</taxon>
        <taxon>Apocrita</taxon>
        <taxon>Ichneumonoidea</taxon>
        <taxon>Braconidae</taxon>
        <taxon>Braconinae</taxon>
        <taxon>Bracon</taxon>
    </lineage>
</organism>
<accession>A0A6V7M2K8</accession>
<dbReference type="InterPro" id="IPR036440">
    <property type="entry name" value="Peptidase_C15-like_sf"/>
</dbReference>
<dbReference type="AlphaFoldDB" id="A0A6V7M2K8"/>
<comment type="similarity">
    <text evidence="1">Belongs to the peptidase C15 family.</text>
</comment>
<evidence type="ECO:0000256" key="4">
    <source>
        <dbReference type="ARBA" id="ARBA00022807"/>
    </source>
</evidence>
<evidence type="ECO:0000256" key="2">
    <source>
        <dbReference type="ARBA" id="ARBA00022670"/>
    </source>
</evidence>